<keyword evidence="2" id="KW-1185">Reference proteome</keyword>
<sequence length="126" mass="14246">MPISTLGRYSRKPVHSSRAIRTRLHHLRNLDDHKAFQDDPNDMVEEKYKCQRFPDVEASPVAGIIKGCWYGTYGSADEVVTALKSLQTERTVALNFTNVNKWTIFVNSPASSQPALSHYGLSHMQL</sequence>
<dbReference type="EMBL" id="LVKK01000058">
    <property type="protein sequence ID" value="OAG38265.1"/>
    <property type="molecule type" value="Genomic_DNA"/>
</dbReference>
<organism evidence="1 2">
    <name type="scientific">Fonsecaea monophora</name>
    <dbReference type="NCBI Taxonomy" id="254056"/>
    <lineage>
        <taxon>Eukaryota</taxon>
        <taxon>Fungi</taxon>
        <taxon>Dikarya</taxon>
        <taxon>Ascomycota</taxon>
        <taxon>Pezizomycotina</taxon>
        <taxon>Eurotiomycetes</taxon>
        <taxon>Chaetothyriomycetidae</taxon>
        <taxon>Chaetothyriales</taxon>
        <taxon>Herpotrichiellaceae</taxon>
        <taxon>Fonsecaea</taxon>
    </lineage>
</organism>
<accession>A0A177F1U8</accession>
<evidence type="ECO:0000313" key="2">
    <source>
        <dbReference type="Proteomes" id="UP000077002"/>
    </source>
</evidence>
<dbReference type="AlphaFoldDB" id="A0A177F1U8"/>
<comment type="caution">
    <text evidence="1">The sequence shown here is derived from an EMBL/GenBank/DDBJ whole genome shotgun (WGS) entry which is preliminary data.</text>
</comment>
<evidence type="ECO:0000313" key="1">
    <source>
        <dbReference type="EMBL" id="OAG38265.1"/>
    </source>
</evidence>
<name>A0A177F1U8_9EURO</name>
<dbReference type="Proteomes" id="UP000077002">
    <property type="component" value="Unassembled WGS sequence"/>
</dbReference>
<protein>
    <submittedName>
        <fullName evidence="1">Uncharacterized protein</fullName>
    </submittedName>
</protein>
<dbReference type="GeneID" id="34602645"/>
<proteinExistence type="predicted"/>
<dbReference type="OrthoDB" id="4153314at2759"/>
<dbReference type="RefSeq" id="XP_022510217.1">
    <property type="nucleotide sequence ID" value="XM_022657446.1"/>
</dbReference>
<reference evidence="1 2" key="1">
    <citation type="submission" date="2016-03" db="EMBL/GenBank/DDBJ databases">
        <title>Draft genome sequence of the Fonsecaea monophora CBS 269.37.</title>
        <authorList>
            <person name="Bombassaro A."/>
            <person name="Vinicius W.A."/>
            <person name="De Hoog S."/>
            <person name="Sun J."/>
            <person name="Souza E.M."/>
            <person name="Raittz R.T."/>
            <person name="Costa F."/>
            <person name="Leao A.C."/>
            <person name="Tadra-Sfeir M.Z."/>
            <person name="Baura V."/>
            <person name="Balsanelli E."/>
            <person name="Pedrosa F.O."/>
            <person name="Moreno L.F."/>
            <person name="Steffens M.B."/>
            <person name="Xi L."/>
            <person name="Bocca A.L."/>
            <person name="Felipe M.S."/>
            <person name="Teixeira M."/>
            <person name="Telles Filho F.Q."/>
            <person name="Azevedo C.M."/>
            <person name="Gomes R."/>
            <person name="Vicente V.A."/>
        </authorList>
    </citation>
    <scope>NUCLEOTIDE SEQUENCE [LARGE SCALE GENOMIC DNA]</scope>
    <source>
        <strain evidence="1 2">CBS 269.37</strain>
    </source>
</reference>
<gene>
    <name evidence="1" type="ORF">AYO21_07491</name>
</gene>